<protein>
    <submittedName>
        <fullName evidence="2">Mycoredoxin</fullName>
    </submittedName>
</protein>
<proteinExistence type="predicted"/>
<dbReference type="EMBL" id="VFOS01000001">
    <property type="protein sequence ID" value="TQL63944.1"/>
    <property type="molecule type" value="Genomic_DNA"/>
</dbReference>
<dbReference type="InterPro" id="IPR017937">
    <property type="entry name" value="Thioredoxin_CS"/>
</dbReference>
<evidence type="ECO:0000313" key="3">
    <source>
        <dbReference type="Proteomes" id="UP000315389"/>
    </source>
</evidence>
<accession>A0A542ZUB2</accession>
<dbReference type="InterPro" id="IPR036249">
    <property type="entry name" value="Thioredoxin-like_sf"/>
</dbReference>
<dbReference type="PANTHER" id="PTHR34386:SF1">
    <property type="entry name" value="GLUTAREDOXIN-LIKE PROTEIN NRDH"/>
    <property type="match status" value="1"/>
</dbReference>
<dbReference type="InterPro" id="IPR051548">
    <property type="entry name" value="Grx-like_ET"/>
</dbReference>
<dbReference type="Gene3D" id="3.40.30.10">
    <property type="entry name" value="Glutaredoxin"/>
    <property type="match status" value="1"/>
</dbReference>
<dbReference type="PROSITE" id="PS51354">
    <property type="entry name" value="GLUTAREDOXIN_2"/>
    <property type="match status" value="1"/>
</dbReference>
<dbReference type="AlphaFoldDB" id="A0A542ZUB2"/>
<keyword evidence="3" id="KW-1185">Reference proteome</keyword>
<dbReference type="Pfam" id="PF00462">
    <property type="entry name" value="Glutaredoxin"/>
    <property type="match status" value="1"/>
</dbReference>
<name>A0A542ZUB2_RARFA</name>
<dbReference type="PANTHER" id="PTHR34386">
    <property type="entry name" value="GLUTAREDOXIN"/>
    <property type="match status" value="1"/>
</dbReference>
<dbReference type="RefSeq" id="WP_142118516.1">
    <property type="nucleotide sequence ID" value="NZ_BAAASV010000002.1"/>
</dbReference>
<gene>
    <name evidence="2" type="ORF">FB461_0423</name>
</gene>
<dbReference type="GO" id="GO:0045454">
    <property type="term" value="P:cell redox homeostasis"/>
    <property type="evidence" value="ECO:0007669"/>
    <property type="project" value="TreeGrafter"/>
</dbReference>
<dbReference type="PROSITE" id="PS00194">
    <property type="entry name" value="THIOREDOXIN_1"/>
    <property type="match status" value="1"/>
</dbReference>
<dbReference type="CDD" id="cd02976">
    <property type="entry name" value="NrdH"/>
    <property type="match status" value="1"/>
</dbReference>
<dbReference type="OrthoDB" id="8991911at2"/>
<comment type="caution">
    <text evidence="2">The sequence shown here is derived from an EMBL/GenBank/DDBJ whole genome shotgun (WGS) entry which is preliminary data.</text>
</comment>
<evidence type="ECO:0000313" key="2">
    <source>
        <dbReference type="EMBL" id="TQL63944.1"/>
    </source>
</evidence>
<reference evidence="2 3" key="1">
    <citation type="submission" date="2019-06" db="EMBL/GenBank/DDBJ databases">
        <title>Sequencing the genomes of 1000 actinobacteria strains.</title>
        <authorList>
            <person name="Klenk H.-P."/>
        </authorList>
    </citation>
    <scope>NUCLEOTIDE SEQUENCE [LARGE SCALE GENOMIC DNA]</scope>
    <source>
        <strain evidence="2 3">DSM 4813</strain>
    </source>
</reference>
<dbReference type="GO" id="GO:0009055">
    <property type="term" value="F:electron transfer activity"/>
    <property type="evidence" value="ECO:0007669"/>
    <property type="project" value="TreeGrafter"/>
</dbReference>
<feature type="domain" description="Glutaredoxin" evidence="1">
    <location>
        <begin position="13"/>
        <end position="68"/>
    </location>
</feature>
<dbReference type="Proteomes" id="UP000315389">
    <property type="component" value="Unassembled WGS sequence"/>
</dbReference>
<dbReference type="SUPFAM" id="SSF52833">
    <property type="entry name" value="Thioredoxin-like"/>
    <property type="match status" value="1"/>
</dbReference>
<sequence>MPQAPQSPAPGSIVMLSTGWCGYCKRLKTQLSSAGIPVTEIDIETDPSFIEFIESVNDGNRTVPTVVYPDGTAATNPTLNQVKSALGI</sequence>
<organism evidence="2 3">
    <name type="scientific">Rarobacter faecitabidus</name>
    <dbReference type="NCBI Taxonomy" id="13243"/>
    <lineage>
        <taxon>Bacteria</taxon>
        <taxon>Bacillati</taxon>
        <taxon>Actinomycetota</taxon>
        <taxon>Actinomycetes</taxon>
        <taxon>Micrococcales</taxon>
        <taxon>Rarobacteraceae</taxon>
        <taxon>Rarobacter</taxon>
    </lineage>
</organism>
<dbReference type="InterPro" id="IPR002109">
    <property type="entry name" value="Glutaredoxin"/>
</dbReference>
<evidence type="ECO:0000259" key="1">
    <source>
        <dbReference type="Pfam" id="PF00462"/>
    </source>
</evidence>